<evidence type="ECO:0000313" key="2">
    <source>
        <dbReference type="EMBL" id="KAG7160438.1"/>
    </source>
</evidence>
<dbReference type="InterPro" id="IPR009057">
    <property type="entry name" value="Homeodomain-like_sf"/>
</dbReference>
<accession>A0A8J5JSX1</accession>
<proteinExistence type="predicted"/>
<protein>
    <submittedName>
        <fullName evidence="2">Putative Transposable element Tc1 transposase-like 22</fullName>
    </submittedName>
</protein>
<dbReference type="Proteomes" id="UP000747542">
    <property type="component" value="Unassembled WGS sequence"/>
</dbReference>
<dbReference type="GO" id="GO:0005634">
    <property type="term" value="C:nucleus"/>
    <property type="evidence" value="ECO:0007669"/>
    <property type="project" value="UniProtKB-SubCell"/>
</dbReference>
<reference evidence="2" key="1">
    <citation type="journal article" date="2021" name="Sci. Adv.">
        <title>The American lobster genome reveals insights on longevity, neural, and immune adaptations.</title>
        <authorList>
            <person name="Polinski J.M."/>
            <person name="Zimin A.V."/>
            <person name="Clark K.F."/>
            <person name="Kohn A.B."/>
            <person name="Sadowski N."/>
            <person name="Timp W."/>
            <person name="Ptitsyn A."/>
            <person name="Khanna P."/>
            <person name="Romanova D.Y."/>
            <person name="Williams P."/>
            <person name="Greenwood S.J."/>
            <person name="Moroz L.L."/>
            <person name="Walt D.R."/>
            <person name="Bodnar A.G."/>
        </authorList>
    </citation>
    <scope>NUCLEOTIDE SEQUENCE</scope>
    <source>
        <strain evidence="2">GMGI-L3</strain>
    </source>
</reference>
<dbReference type="AlphaFoldDB" id="A0A8J5JSX1"/>
<evidence type="ECO:0000256" key="1">
    <source>
        <dbReference type="ARBA" id="ARBA00004123"/>
    </source>
</evidence>
<dbReference type="SUPFAM" id="SSF46689">
    <property type="entry name" value="Homeodomain-like"/>
    <property type="match status" value="1"/>
</dbReference>
<dbReference type="Pfam" id="PF13384">
    <property type="entry name" value="HTH_23"/>
    <property type="match status" value="1"/>
</dbReference>
<comment type="caution">
    <text evidence="2">The sequence shown here is derived from an EMBL/GenBank/DDBJ whole genome shotgun (WGS) entry which is preliminary data.</text>
</comment>
<keyword evidence="3" id="KW-1185">Reference proteome</keyword>
<evidence type="ECO:0000313" key="3">
    <source>
        <dbReference type="Proteomes" id="UP000747542"/>
    </source>
</evidence>
<feature type="non-terminal residue" evidence="2">
    <location>
        <position position="1"/>
    </location>
</feature>
<gene>
    <name evidence="2" type="primary">tc1a-L22</name>
    <name evidence="2" type="ORF">Hamer_G001687</name>
</gene>
<sequence length="159" mass="18185">MNTTQQRIPTGGQIIVLREGLMVRAIAARLAVSTSTVKRWIRRYVETVMAQEIPPKILCLFSERNRRPRLTIRDENAAIIATIQNNSFSNAVAIREALHLNVCAQTAGIQHRVPAVKERLTGRLQFVQQHMGEELEFWSRVVFRDEKNFASTNYGKIQL</sequence>
<organism evidence="2 3">
    <name type="scientific">Homarus americanus</name>
    <name type="common">American lobster</name>
    <dbReference type="NCBI Taxonomy" id="6706"/>
    <lineage>
        <taxon>Eukaryota</taxon>
        <taxon>Metazoa</taxon>
        <taxon>Ecdysozoa</taxon>
        <taxon>Arthropoda</taxon>
        <taxon>Crustacea</taxon>
        <taxon>Multicrustacea</taxon>
        <taxon>Malacostraca</taxon>
        <taxon>Eumalacostraca</taxon>
        <taxon>Eucarida</taxon>
        <taxon>Decapoda</taxon>
        <taxon>Pleocyemata</taxon>
        <taxon>Astacidea</taxon>
        <taxon>Nephropoidea</taxon>
        <taxon>Nephropidae</taxon>
        <taxon>Homarus</taxon>
    </lineage>
</organism>
<name>A0A8J5JSX1_HOMAM</name>
<comment type="subcellular location">
    <subcellularLocation>
        <location evidence="1">Nucleus</location>
    </subcellularLocation>
</comment>
<dbReference type="EMBL" id="JAHLQT010031306">
    <property type="protein sequence ID" value="KAG7160438.1"/>
    <property type="molecule type" value="Genomic_DNA"/>
</dbReference>